<dbReference type="GO" id="GO:0020037">
    <property type="term" value="F:heme binding"/>
    <property type="evidence" value="ECO:0007669"/>
    <property type="project" value="InterPro"/>
</dbReference>
<evidence type="ECO:0000313" key="12">
    <source>
        <dbReference type="Proteomes" id="UP000566819"/>
    </source>
</evidence>
<feature type="transmembrane region" description="Helical" evidence="9">
    <location>
        <begin position="331"/>
        <end position="349"/>
    </location>
</feature>
<evidence type="ECO:0000259" key="10">
    <source>
        <dbReference type="Pfam" id="PF05368"/>
    </source>
</evidence>
<keyword evidence="7" id="KW-0479">Metal-binding</keyword>
<dbReference type="Gene3D" id="1.10.630.10">
    <property type="entry name" value="Cytochrome P450"/>
    <property type="match status" value="1"/>
</dbReference>
<evidence type="ECO:0000313" key="11">
    <source>
        <dbReference type="EMBL" id="KAF4618135.1"/>
    </source>
</evidence>
<keyword evidence="5" id="KW-0560">Oxidoreductase</keyword>
<protein>
    <recommendedName>
        <fullName evidence="10">NmrA-like domain-containing protein</fullName>
    </recommendedName>
</protein>
<feature type="region of interest" description="Disordered" evidence="8">
    <location>
        <begin position="1182"/>
        <end position="1219"/>
    </location>
</feature>
<name>A0A8H4VRY4_9HELO</name>
<evidence type="ECO:0000256" key="4">
    <source>
        <dbReference type="ARBA" id="ARBA00022989"/>
    </source>
</evidence>
<dbReference type="EMBL" id="JAAMPI010002137">
    <property type="protein sequence ID" value="KAF4618135.1"/>
    <property type="molecule type" value="Genomic_DNA"/>
</dbReference>
<keyword evidence="12" id="KW-1185">Reference proteome</keyword>
<dbReference type="PRINTS" id="PR00463">
    <property type="entry name" value="EP450I"/>
</dbReference>
<dbReference type="GO" id="GO:0016705">
    <property type="term" value="F:oxidoreductase activity, acting on paired donors, with incorporation or reduction of molecular oxygen"/>
    <property type="evidence" value="ECO:0007669"/>
    <property type="project" value="InterPro"/>
</dbReference>
<sequence>MRRLLSLYLGCRRVAESSLLLLSNTTSALIRDLNLFSQGWQSLALILPVQSLRLLMKESVRSAPRSSAKRFVTAFMDIVNLKGQVQKRNSNDMAVHTSEDVFEYYRYTPSVVACILFIVLFSITTTIHLYQLLRTRAWLLTPLVLGGYGECIGYILRIISSKQSPNYTLGIFIGQASPTLLAPALFTASIYMCLGRIILVIGGAHLSPIRLSWLTPFFVAGDVLGLAIQTAGATIMPRGTLEAYHNGSNIVIAGLAVLVFSFGIFLIVALTFDLRLRRAPTPRSLSTSLNWKSELKVLYISSALIFIRSIYRLAEYSEGNDGWLMRREWTYYVFDAALMWIVLVLFNVYHPSHAEALLKGGRYSKKLGAEIVEIKMESMEREEPQVAISRTFSLGFEFQRLIKSYLLPQPTPSNFLKPHTFGSTRPISCNSLKMTQQYANNQPAGFQNHIKNIAIVGAGGNLGSHIIASLLAKGEHTITILTRPESTSVFPTGITIKNIDYSSHSSLVSALHGQDALIITMAVAAPPDQEASLITAAAEAGVKWIMPNEWGQDFSNPALVKELLFLGPRLEKTRKLIEDLGVSSWLLVTCGFWYEYSLAGTEWRYGFDFKERTVTFYSDGMQKINTSTWPQIGRAAASLLSFKILPDDEDDTSEAILSRFKNKRCYMSSFLISQKDMWESVMRVTGTGESDWKIRDIASLNKVNGLHPAFWFHDIGYRVVTDRHQFHIMGIALSYFSGIAGFFWTAIHDVILNTVKLIPGSKNWVWPMIVEPHRSWHYAQELREKLGDTYMIISPAQIHIVSYNAEINAQVSARRNEFPKPTEIYEIVDMFGKSVLTTGGPEWRRHRKIVGPAFSEKSNILVWKESLKQGEGMLKFWSRQEGNVVGDMKVGNTSVDTTLMALYVVSSAGFGIRQVWEGEDEDQLGTKVVPGFNTSKLKPNHTLQFKDAINQLVHSVIWFALIPVWLLRKSPLNIHKKLVVCFDECADYFKELSEYKKEQFAKGEKADDGTMDVMGPLVKASENNPSESKGLYLTKQEVIANAWILLFAGHETSGSITHYSLLFLAVEQSTQAKLQADLDSIVGSRPVETWTYDTDLGLLYQSMVGAVINETLRLLPPIIDIPKIVRETPQTLNYEGRTITVPPNTMIQMGAVGVQRNPRYWPHSRSKISEKKHDLDDWIPERWFSGTKTNSPSESGEREDEETEDTPTSAAFTNPKTTHKLFTPTKGAYIPFAEGGRSCPGKRFAQIEITAVLAR</sequence>
<evidence type="ECO:0000256" key="7">
    <source>
        <dbReference type="PIRSR" id="PIRSR602401-1"/>
    </source>
</evidence>
<dbReference type="InterPro" id="IPR001128">
    <property type="entry name" value="Cyt_P450"/>
</dbReference>
<accession>A0A8H4VRY4</accession>
<dbReference type="InterPro" id="IPR036396">
    <property type="entry name" value="Cyt_P450_sf"/>
</dbReference>
<dbReference type="Pfam" id="PF00067">
    <property type="entry name" value="p450"/>
    <property type="match status" value="1"/>
</dbReference>
<dbReference type="OrthoDB" id="1470350at2759"/>
<dbReference type="GO" id="GO:0016020">
    <property type="term" value="C:membrane"/>
    <property type="evidence" value="ECO:0007669"/>
    <property type="project" value="UniProtKB-SubCell"/>
</dbReference>
<comment type="subcellular location">
    <subcellularLocation>
        <location evidence="1">Membrane</location>
        <topology evidence="1">Multi-pass membrane protein</topology>
    </subcellularLocation>
</comment>
<dbReference type="AlphaFoldDB" id="A0A8H4VRY4"/>
<evidence type="ECO:0000256" key="8">
    <source>
        <dbReference type="SAM" id="MobiDB-lite"/>
    </source>
</evidence>
<keyword evidence="3" id="KW-0521">NADP</keyword>
<gene>
    <name evidence="11" type="ORF">G7Y89_g14973</name>
</gene>
<evidence type="ECO:0000256" key="9">
    <source>
        <dbReference type="SAM" id="Phobius"/>
    </source>
</evidence>
<comment type="cofactor">
    <cofactor evidence="7">
        <name>heme</name>
        <dbReference type="ChEBI" id="CHEBI:30413"/>
    </cofactor>
</comment>
<dbReference type="InterPro" id="IPR002401">
    <property type="entry name" value="Cyt_P450_E_grp-I"/>
</dbReference>
<dbReference type="Pfam" id="PF04479">
    <property type="entry name" value="RTA1"/>
    <property type="match status" value="1"/>
</dbReference>
<dbReference type="GO" id="GO:0004497">
    <property type="term" value="F:monooxygenase activity"/>
    <property type="evidence" value="ECO:0007669"/>
    <property type="project" value="InterPro"/>
</dbReference>
<dbReference type="PANTHER" id="PTHR31465">
    <property type="entry name" value="PROTEIN RTA1-RELATED"/>
    <property type="match status" value="1"/>
</dbReference>
<dbReference type="Proteomes" id="UP000566819">
    <property type="component" value="Unassembled WGS sequence"/>
</dbReference>
<feature type="transmembrane region" description="Helical" evidence="9">
    <location>
        <begin position="137"/>
        <end position="160"/>
    </location>
</feature>
<dbReference type="InterPro" id="IPR045312">
    <property type="entry name" value="PCBER-like"/>
</dbReference>
<proteinExistence type="predicted"/>
<keyword evidence="4 9" id="KW-1133">Transmembrane helix</keyword>
<evidence type="ECO:0000256" key="1">
    <source>
        <dbReference type="ARBA" id="ARBA00004141"/>
    </source>
</evidence>
<organism evidence="11 12">
    <name type="scientific">Cudoniella acicularis</name>
    <dbReference type="NCBI Taxonomy" id="354080"/>
    <lineage>
        <taxon>Eukaryota</taxon>
        <taxon>Fungi</taxon>
        <taxon>Dikarya</taxon>
        <taxon>Ascomycota</taxon>
        <taxon>Pezizomycotina</taxon>
        <taxon>Leotiomycetes</taxon>
        <taxon>Helotiales</taxon>
        <taxon>Tricladiaceae</taxon>
        <taxon>Cudoniella</taxon>
    </lineage>
</organism>
<feature type="domain" description="NmrA-like" evidence="10">
    <location>
        <begin position="451"/>
        <end position="553"/>
    </location>
</feature>
<feature type="transmembrane region" description="Helical" evidence="9">
    <location>
        <begin position="250"/>
        <end position="272"/>
    </location>
</feature>
<feature type="transmembrane region" description="Helical" evidence="9">
    <location>
        <begin position="211"/>
        <end position="230"/>
    </location>
</feature>
<evidence type="ECO:0000256" key="3">
    <source>
        <dbReference type="ARBA" id="ARBA00022857"/>
    </source>
</evidence>
<evidence type="ECO:0000256" key="6">
    <source>
        <dbReference type="ARBA" id="ARBA00023136"/>
    </source>
</evidence>
<evidence type="ECO:0000256" key="5">
    <source>
        <dbReference type="ARBA" id="ARBA00023002"/>
    </source>
</evidence>
<dbReference type="GO" id="GO:0005506">
    <property type="term" value="F:iron ion binding"/>
    <property type="evidence" value="ECO:0007669"/>
    <property type="project" value="InterPro"/>
</dbReference>
<dbReference type="SUPFAM" id="SSF51735">
    <property type="entry name" value="NAD(P)-binding Rossmann-fold domains"/>
    <property type="match status" value="1"/>
</dbReference>
<dbReference type="Gene3D" id="3.40.50.720">
    <property type="entry name" value="NAD(P)-binding Rossmann-like Domain"/>
    <property type="match status" value="1"/>
</dbReference>
<dbReference type="InterPro" id="IPR008030">
    <property type="entry name" value="NmrA-like"/>
</dbReference>
<dbReference type="InterPro" id="IPR007568">
    <property type="entry name" value="RTA1"/>
</dbReference>
<keyword evidence="7" id="KW-0349">Heme</keyword>
<comment type="caution">
    <text evidence="11">The sequence shown here is derived from an EMBL/GenBank/DDBJ whole genome shotgun (WGS) entry which is preliminary data.</text>
</comment>
<dbReference type="SUPFAM" id="SSF48264">
    <property type="entry name" value="Cytochrome P450"/>
    <property type="match status" value="1"/>
</dbReference>
<dbReference type="PANTHER" id="PTHR31465:SF1">
    <property type="entry name" value="PROTEIN RTA1-RELATED"/>
    <property type="match status" value="1"/>
</dbReference>
<feature type="transmembrane region" description="Helical" evidence="9">
    <location>
        <begin position="105"/>
        <end position="130"/>
    </location>
</feature>
<dbReference type="Pfam" id="PF05368">
    <property type="entry name" value="NmrA"/>
    <property type="match status" value="1"/>
</dbReference>
<feature type="transmembrane region" description="Helical" evidence="9">
    <location>
        <begin position="180"/>
        <end position="199"/>
    </location>
</feature>
<keyword evidence="6 9" id="KW-0472">Membrane</keyword>
<reference evidence="11 12" key="1">
    <citation type="submission" date="2020-03" db="EMBL/GenBank/DDBJ databases">
        <title>Draft Genome Sequence of Cudoniella acicularis.</title>
        <authorList>
            <person name="Buettner E."/>
            <person name="Kellner H."/>
        </authorList>
    </citation>
    <scope>NUCLEOTIDE SEQUENCE [LARGE SCALE GENOMIC DNA]</scope>
    <source>
        <strain evidence="11 12">DSM 108380</strain>
    </source>
</reference>
<keyword evidence="7" id="KW-0408">Iron</keyword>
<dbReference type="CDD" id="cd05259">
    <property type="entry name" value="PCBER_SDR_a"/>
    <property type="match status" value="1"/>
</dbReference>
<evidence type="ECO:0000256" key="2">
    <source>
        <dbReference type="ARBA" id="ARBA00022692"/>
    </source>
</evidence>
<dbReference type="InterPro" id="IPR036291">
    <property type="entry name" value="NAD(P)-bd_dom_sf"/>
</dbReference>
<feature type="binding site" description="axial binding residue" evidence="7">
    <location>
        <position position="1239"/>
    </location>
    <ligand>
        <name>heme</name>
        <dbReference type="ChEBI" id="CHEBI:30413"/>
    </ligand>
    <ligandPart>
        <name>Fe</name>
        <dbReference type="ChEBI" id="CHEBI:18248"/>
    </ligandPart>
</feature>
<keyword evidence="2 9" id="KW-0812">Transmembrane</keyword>